<evidence type="ECO:0000313" key="1">
    <source>
        <dbReference type="EMBL" id="MUN54786.1"/>
    </source>
</evidence>
<sequence length="310" mass="34650">MTEQSFPVIEKPLTDDQWKSVTLGIGDGVLDEGGNPYRVTLSNTGDSVTVETDSLKGFNHAILRGFYHKMDAPITLKVPAVTAETTYYIALQYNPANSETPVKLGVWTNLDFTSGKYYLHIAEIVRKPNQLLTDAKLTMRNQKITPTIQVDREVDLPDPNRLLWGTRAIVWRENKEFRASWNVWSPIGGQRIALWGMPGWSFTSGSGGMLVQPTSDGWECKANATVQRAAESYTIREWSVVGTIMGPEWYPPYRLFGLGVYRDQPIQVQLATNGQVQIKPMGGASLNITQGFSFTFDFTWFAPMDPNTAS</sequence>
<protein>
    <submittedName>
        <fullName evidence="1">Uncharacterized protein</fullName>
    </submittedName>
</protein>
<proteinExistence type="predicted"/>
<organism evidence="1 2">
    <name type="scientific">Rothia koreensis</name>
    <dbReference type="NCBI Taxonomy" id="592378"/>
    <lineage>
        <taxon>Bacteria</taxon>
        <taxon>Bacillati</taxon>
        <taxon>Actinomycetota</taxon>
        <taxon>Actinomycetes</taxon>
        <taxon>Micrococcales</taxon>
        <taxon>Micrococcaceae</taxon>
        <taxon>Rothia</taxon>
    </lineage>
</organism>
<dbReference type="AlphaFoldDB" id="A0A7K1LHY3"/>
<dbReference type="Proteomes" id="UP000462152">
    <property type="component" value="Unassembled WGS sequence"/>
</dbReference>
<accession>A0A7K1LHY3</accession>
<reference evidence="1 2" key="1">
    <citation type="submission" date="2019-12" db="EMBL/GenBank/DDBJ databases">
        <authorList>
            <person name="Li J."/>
            <person name="Shi Y."/>
            <person name="Xu G."/>
            <person name="Xiao D."/>
            <person name="Ran X."/>
        </authorList>
    </citation>
    <scope>NUCLEOTIDE SEQUENCE [LARGE SCALE GENOMIC DNA]</scope>
    <source>
        <strain evidence="1 2">JCM 15915</strain>
    </source>
</reference>
<name>A0A7K1LHY3_9MICC</name>
<keyword evidence="2" id="KW-1185">Reference proteome</keyword>
<dbReference type="OrthoDB" id="5148312at2"/>
<evidence type="ECO:0000313" key="2">
    <source>
        <dbReference type="Proteomes" id="UP000462152"/>
    </source>
</evidence>
<comment type="caution">
    <text evidence="1">The sequence shown here is derived from an EMBL/GenBank/DDBJ whole genome shotgun (WGS) entry which is preliminary data.</text>
</comment>
<dbReference type="RefSeq" id="WP_129315538.1">
    <property type="nucleotide sequence ID" value="NZ_NOIQ01000008.1"/>
</dbReference>
<dbReference type="EMBL" id="WOGT01000002">
    <property type="protein sequence ID" value="MUN54786.1"/>
    <property type="molecule type" value="Genomic_DNA"/>
</dbReference>
<gene>
    <name evidence="1" type="ORF">GMA10_06110</name>
</gene>